<proteinExistence type="predicted"/>
<feature type="transmembrane region" description="Helical" evidence="1">
    <location>
        <begin position="21"/>
        <end position="39"/>
    </location>
</feature>
<reference evidence="2 3" key="1">
    <citation type="journal article" date="2023" name="Nucleic Acids Res.">
        <title>The hologenome of Daphnia magna reveals possible DNA methylation and microbiome-mediated evolution of the host genome.</title>
        <authorList>
            <person name="Chaturvedi A."/>
            <person name="Li X."/>
            <person name="Dhandapani V."/>
            <person name="Marshall H."/>
            <person name="Kissane S."/>
            <person name="Cuenca-Cambronero M."/>
            <person name="Asole G."/>
            <person name="Calvet F."/>
            <person name="Ruiz-Romero M."/>
            <person name="Marangio P."/>
            <person name="Guigo R."/>
            <person name="Rago D."/>
            <person name="Mirbahai L."/>
            <person name="Eastwood N."/>
            <person name="Colbourne J.K."/>
            <person name="Zhou J."/>
            <person name="Mallon E."/>
            <person name="Orsini L."/>
        </authorList>
    </citation>
    <scope>NUCLEOTIDE SEQUENCE [LARGE SCALE GENOMIC DNA]</scope>
    <source>
        <strain evidence="2">LRV0_1</strain>
    </source>
</reference>
<keyword evidence="1" id="KW-0812">Transmembrane</keyword>
<organism evidence="2 3">
    <name type="scientific">Daphnia magna</name>
    <dbReference type="NCBI Taxonomy" id="35525"/>
    <lineage>
        <taxon>Eukaryota</taxon>
        <taxon>Metazoa</taxon>
        <taxon>Ecdysozoa</taxon>
        <taxon>Arthropoda</taxon>
        <taxon>Crustacea</taxon>
        <taxon>Branchiopoda</taxon>
        <taxon>Diplostraca</taxon>
        <taxon>Cladocera</taxon>
        <taxon>Anomopoda</taxon>
        <taxon>Daphniidae</taxon>
        <taxon>Daphnia</taxon>
    </lineage>
</organism>
<keyword evidence="3" id="KW-1185">Reference proteome</keyword>
<evidence type="ECO:0000256" key="1">
    <source>
        <dbReference type="SAM" id="Phobius"/>
    </source>
</evidence>
<keyword evidence="1" id="KW-0472">Membrane</keyword>
<feature type="transmembrane region" description="Helical" evidence="1">
    <location>
        <begin position="59"/>
        <end position="78"/>
    </location>
</feature>
<evidence type="ECO:0000313" key="3">
    <source>
        <dbReference type="Proteomes" id="UP001234178"/>
    </source>
</evidence>
<sequence length="170" mass="19620">MSSLTRRVHLNPPQRIETPKRFNVFEIFFFFLFVFRVTYPYTADGIDEPLPSTRKRLEALAYFGYATFPHIIYTRYSAHKNVLAVNMVSLATLKLAEMAVRSFTAGMEEETVDEPMAIGSFCDNRLGPKWLGKKKKKALKATTLRQCLIKKKGVFNKEGDEETCRQRILN</sequence>
<accession>A0ABR0AUY4</accession>
<dbReference type="EMBL" id="JAOYFB010000039">
    <property type="protein sequence ID" value="KAK4028944.1"/>
    <property type="molecule type" value="Genomic_DNA"/>
</dbReference>
<gene>
    <name evidence="2" type="ORF">OUZ56_021962</name>
</gene>
<dbReference type="Proteomes" id="UP001234178">
    <property type="component" value="Unassembled WGS sequence"/>
</dbReference>
<comment type="caution">
    <text evidence="2">The sequence shown here is derived from an EMBL/GenBank/DDBJ whole genome shotgun (WGS) entry which is preliminary data.</text>
</comment>
<keyword evidence="1" id="KW-1133">Transmembrane helix</keyword>
<evidence type="ECO:0000313" key="2">
    <source>
        <dbReference type="EMBL" id="KAK4028944.1"/>
    </source>
</evidence>
<protein>
    <submittedName>
        <fullName evidence="2">Uncharacterized protein</fullName>
    </submittedName>
</protein>
<name>A0ABR0AUY4_9CRUS</name>